<evidence type="ECO:0000256" key="1">
    <source>
        <dbReference type="SAM" id="MobiDB-lite"/>
    </source>
</evidence>
<dbReference type="OrthoDB" id="444379at2759"/>
<proteinExistence type="predicted"/>
<dbReference type="PANTHER" id="PTHR31432">
    <property type="entry name" value="INTRAFLAGELLAR TRANSPORT PROTEIN 74 HOMOLOG"/>
    <property type="match status" value="1"/>
</dbReference>
<accession>A0A7R8WH52</accession>
<name>A0A7R8WH52_9CRUS</name>
<dbReference type="PANTHER" id="PTHR31432:SF0">
    <property type="entry name" value="INTRAFLAGELLAR TRANSPORT PROTEIN 74 HOMOLOG"/>
    <property type="match status" value="1"/>
</dbReference>
<organism evidence="2">
    <name type="scientific">Cyprideis torosa</name>
    <dbReference type="NCBI Taxonomy" id="163714"/>
    <lineage>
        <taxon>Eukaryota</taxon>
        <taxon>Metazoa</taxon>
        <taxon>Ecdysozoa</taxon>
        <taxon>Arthropoda</taxon>
        <taxon>Crustacea</taxon>
        <taxon>Oligostraca</taxon>
        <taxon>Ostracoda</taxon>
        <taxon>Podocopa</taxon>
        <taxon>Podocopida</taxon>
        <taxon>Cytherocopina</taxon>
        <taxon>Cytheroidea</taxon>
        <taxon>Cytherideidae</taxon>
        <taxon>Cyprideis</taxon>
    </lineage>
</organism>
<dbReference type="EMBL" id="OB662619">
    <property type="protein sequence ID" value="CAD7230333.1"/>
    <property type="molecule type" value="Genomic_DNA"/>
</dbReference>
<sequence length="395" mass="40785">MDYGRPKTGSGNRQMSSEDSDGVRPFTGRSMAGGRPVSGTGSAFGMDDRPVTGSGRPVTGAGRPMTGAGGRPVAGASRPMTGASVLGMDDRPMTGAGRPVTGSGRPLTGAGPAFGLDDRPMTGAGRPMTGASSFGMDDRPMTGAGRPVTGSDVAHDRLSSSIGRPPSGFGPGGRPISGFGPSEEDFYGGRPKTGGRQALAPANPASRPMTHAGRFMAYENQDGGGSRPMTGASGRPMTRQSSGTASRLMSASGQRGLATGMARPGTGVGLAAQVSVPDRPITQQGLGGLKSSAGGRGPGRQVQDKSFFVGELRGKMADLSSEIGKMSRELEALEQEQKSYLIYDVRVKELAVEWNSLQGEMADYNMLLDKLNTDTEKAEVEAEVGELKLTECLFK</sequence>
<feature type="region of interest" description="Disordered" evidence="1">
    <location>
        <begin position="1"/>
        <end position="209"/>
    </location>
</feature>
<dbReference type="GO" id="GO:0030992">
    <property type="term" value="C:intraciliary transport particle B"/>
    <property type="evidence" value="ECO:0007669"/>
    <property type="project" value="InterPro"/>
</dbReference>
<gene>
    <name evidence="2" type="ORF">CTOB1V02_LOCUS8194</name>
</gene>
<dbReference type="GO" id="GO:0035735">
    <property type="term" value="P:intraciliary transport involved in cilium assembly"/>
    <property type="evidence" value="ECO:0007669"/>
    <property type="project" value="TreeGrafter"/>
</dbReference>
<dbReference type="InterPro" id="IPR029602">
    <property type="entry name" value="IFT74"/>
</dbReference>
<protein>
    <submittedName>
        <fullName evidence="2">Uncharacterized protein</fullName>
    </submittedName>
</protein>
<dbReference type="AlphaFoldDB" id="A0A7R8WH52"/>
<evidence type="ECO:0000313" key="2">
    <source>
        <dbReference type="EMBL" id="CAD7230333.1"/>
    </source>
</evidence>
<dbReference type="GO" id="GO:0005929">
    <property type="term" value="C:cilium"/>
    <property type="evidence" value="ECO:0007669"/>
    <property type="project" value="TreeGrafter"/>
</dbReference>
<dbReference type="GO" id="GO:0048487">
    <property type="term" value="F:beta-tubulin binding"/>
    <property type="evidence" value="ECO:0007669"/>
    <property type="project" value="InterPro"/>
</dbReference>
<feature type="region of interest" description="Disordered" evidence="1">
    <location>
        <begin position="222"/>
        <end position="245"/>
    </location>
</feature>
<reference evidence="2" key="1">
    <citation type="submission" date="2020-11" db="EMBL/GenBank/DDBJ databases">
        <authorList>
            <person name="Tran Van P."/>
        </authorList>
    </citation>
    <scope>NUCLEOTIDE SEQUENCE</scope>
</reference>